<sequence>MELAPRTRMSDATVLRAVQALGFDGLSELHRILAASLGAPDDTSADAMRSTLVDADAEPGHAVGLVLKTEREVLEALAGPDGRATLCAAGAALHPAQRILVFGTALWYRLHATSRCYSAALAGLRGR</sequence>
<evidence type="ECO:0000313" key="2">
    <source>
        <dbReference type="EMBL" id="TDH59731.1"/>
    </source>
</evidence>
<dbReference type="EMBL" id="SMSJ01000056">
    <property type="protein sequence ID" value="TDH59731.1"/>
    <property type="molecule type" value="Genomic_DNA"/>
</dbReference>
<organism evidence="2 3">
    <name type="scientific">Dankookia rubra</name>
    <dbReference type="NCBI Taxonomy" id="1442381"/>
    <lineage>
        <taxon>Bacteria</taxon>
        <taxon>Pseudomonadati</taxon>
        <taxon>Pseudomonadota</taxon>
        <taxon>Alphaproteobacteria</taxon>
        <taxon>Acetobacterales</taxon>
        <taxon>Roseomonadaceae</taxon>
        <taxon>Dankookia</taxon>
    </lineage>
</organism>
<comment type="caution">
    <text evidence="2">The sequence shown here is derived from an EMBL/GenBank/DDBJ whole genome shotgun (WGS) entry which is preliminary data.</text>
</comment>
<reference evidence="2 3" key="1">
    <citation type="journal article" date="2016" name="J. Microbiol.">
        <title>Dankookia rubra gen. nov., sp. nov., an alphaproteobacterium isolated from sediment of a shallow stream.</title>
        <authorList>
            <person name="Kim W.H."/>
            <person name="Kim D.H."/>
            <person name="Kang K."/>
            <person name="Ahn T.Y."/>
        </authorList>
    </citation>
    <scope>NUCLEOTIDE SEQUENCE [LARGE SCALE GENOMIC DNA]</scope>
    <source>
        <strain evidence="2 3">JCM30602</strain>
    </source>
</reference>
<name>A0A4R5QBH3_9PROT</name>
<dbReference type="GO" id="GO:0003700">
    <property type="term" value="F:DNA-binding transcription factor activity"/>
    <property type="evidence" value="ECO:0007669"/>
    <property type="project" value="InterPro"/>
</dbReference>
<keyword evidence="3" id="KW-1185">Reference proteome</keyword>
<dbReference type="InterPro" id="IPR036388">
    <property type="entry name" value="WH-like_DNA-bd_sf"/>
</dbReference>
<dbReference type="InterPro" id="IPR009057">
    <property type="entry name" value="Homeodomain-like_sf"/>
</dbReference>
<feature type="domain" description="HTH rpiR-type" evidence="1">
    <location>
        <begin position="1"/>
        <end position="40"/>
    </location>
</feature>
<evidence type="ECO:0000313" key="3">
    <source>
        <dbReference type="Proteomes" id="UP000295096"/>
    </source>
</evidence>
<proteinExistence type="predicted"/>
<dbReference type="Gene3D" id="1.10.10.10">
    <property type="entry name" value="Winged helix-like DNA-binding domain superfamily/Winged helix DNA-binding domain"/>
    <property type="match status" value="1"/>
</dbReference>
<dbReference type="SUPFAM" id="SSF46689">
    <property type="entry name" value="Homeodomain-like"/>
    <property type="match status" value="1"/>
</dbReference>
<dbReference type="InterPro" id="IPR000281">
    <property type="entry name" value="HTH_RpiR"/>
</dbReference>
<evidence type="ECO:0000259" key="1">
    <source>
        <dbReference type="PROSITE" id="PS51071"/>
    </source>
</evidence>
<accession>A0A4R5QBH3</accession>
<dbReference type="Proteomes" id="UP000295096">
    <property type="component" value="Unassembled WGS sequence"/>
</dbReference>
<dbReference type="AlphaFoldDB" id="A0A4R5QBH3"/>
<gene>
    <name evidence="2" type="ORF">E2C06_25970</name>
</gene>
<dbReference type="OrthoDB" id="8683433at2"/>
<dbReference type="PROSITE" id="PS51071">
    <property type="entry name" value="HTH_RPIR"/>
    <property type="match status" value="1"/>
</dbReference>
<protein>
    <recommendedName>
        <fullName evidence="1">HTH rpiR-type domain-containing protein</fullName>
    </recommendedName>
</protein>